<dbReference type="SMART" id="SM00874">
    <property type="entry name" value="B5"/>
    <property type="match status" value="1"/>
</dbReference>
<evidence type="ECO:0000256" key="5">
    <source>
        <dbReference type="ARBA" id="ARBA00022555"/>
    </source>
</evidence>
<evidence type="ECO:0000256" key="16">
    <source>
        <dbReference type="PROSITE-ProRule" id="PRU00209"/>
    </source>
</evidence>
<evidence type="ECO:0000313" key="21">
    <source>
        <dbReference type="Proteomes" id="UP000034071"/>
    </source>
</evidence>
<keyword evidence="4 15" id="KW-0963">Cytoplasm</keyword>
<dbReference type="InterPro" id="IPR045060">
    <property type="entry name" value="Phe-tRNA-ligase_IIc_bsu"/>
</dbReference>
<feature type="domain" description="TRNA-binding" evidence="17">
    <location>
        <begin position="39"/>
        <end position="150"/>
    </location>
</feature>
<dbReference type="PATRIC" id="fig|914150.5.peg.761"/>
<evidence type="ECO:0000256" key="1">
    <source>
        <dbReference type="ARBA" id="ARBA00004496"/>
    </source>
</evidence>
<dbReference type="GO" id="GO:0005524">
    <property type="term" value="F:ATP binding"/>
    <property type="evidence" value="ECO:0007669"/>
    <property type="project" value="UniProtKB-UniRule"/>
</dbReference>
<dbReference type="EMBL" id="CP010975">
    <property type="protein sequence ID" value="AKE51724.1"/>
    <property type="molecule type" value="Genomic_DNA"/>
</dbReference>
<dbReference type="PROSITE" id="PS51483">
    <property type="entry name" value="B5"/>
    <property type="match status" value="1"/>
</dbReference>
<feature type="binding site" evidence="15">
    <location>
        <position position="465"/>
    </location>
    <ligand>
        <name>Mg(2+)</name>
        <dbReference type="ChEBI" id="CHEBI:18420"/>
        <note>shared with alpha subunit</note>
    </ligand>
</feature>
<evidence type="ECO:0000256" key="14">
    <source>
        <dbReference type="ARBA" id="ARBA00049255"/>
    </source>
</evidence>
<evidence type="ECO:0000256" key="9">
    <source>
        <dbReference type="ARBA" id="ARBA00022840"/>
    </source>
</evidence>
<dbReference type="AlphaFoldDB" id="A0A0F6TPY0"/>
<dbReference type="FunFam" id="3.30.930.10:FF:000022">
    <property type="entry name" value="Phenylalanine--tRNA ligase beta subunit"/>
    <property type="match status" value="1"/>
</dbReference>
<evidence type="ECO:0000259" key="19">
    <source>
        <dbReference type="PROSITE" id="PS51483"/>
    </source>
</evidence>
<keyword evidence="10 15" id="KW-0460">Magnesium</keyword>
<evidence type="ECO:0000256" key="10">
    <source>
        <dbReference type="ARBA" id="ARBA00022842"/>
    </source>
</evidence>
<dbReference type="InterPro" id="IPR005146">
    <property type="entry name" value="B3/B4_tRNA-bd"/>
</dbReference>
<dbReference type="Pfam" id="PF03483">
    <property type="entry name" value="B3_4"/>
    <property type="match status" value="1"/>
</dbReference>
<dbReference type="InterPro" id="IPR036690">
    <property type="entry name" value="Fdx_antiC-bd_sf"/>
</dbReference>
<evidence type="ECO:0000313" key="20">
    <source>
        <dbReference type="EMBL" id="AKE51724.1"/>
    </source>
</evidence>
<gene>
    <name evidence="15" type="primary">pheT</name>
    <name evidence="20" type="ORF">TQ33_0750</name>
</gene>
<dbReference type="GO" id="GO:0000287">
    <property type="term" value="F:magnesium ion binding"/>
    <property type="evidence" value="ECO:0007669"/>
    <property type="project" value="UniProtKB-UniRule"/>
</dbReference>
<dbReference type="FunFam" id="3.30.70.380:FF:000001">
    <property type="entry name" value="Phenylalanine--tRNA ligase beta subunit"/>
    <property type="match status" value="1"/>
</dbReference>
<accession>A0A0F6TPY0</accession>
<dbReference type="SUPFAM" id="SSF46955">
    <property type="entry name" value="Putative DNA-binding domain"/>
    <property type="match status" value="1"/>
</dbReference>
<comment type="subcellular location">
    <subcellularLocation>
        <location evidence="1 15">Cytoplasm</location>
    </subcellularLocation>
</comment>
<evidence type="ECO:0000256" key="8">
    <source>
        <dbReference type="ARBA" id="ARBA00022741"/>
    </source>
</evidence>
<dbReference type="Pfam" id="PF17759">
    <property type="entry name" value="tRNA_synthFbeta"/>
    <property type="match status" value="1"/>
</dbReference>
<proteinExistence type="inferred from homology"/>
<dbReference type="NCBIfam" id="TIGR00472">
    <property type="entry name" value="pheT_bact"/>
    <property type="match status" value="1"/>
</dbReference>
<dbReference type="STRING" id="914150.TQ33_0750"/>
<dbReference type="RefSeq" id="WP_046560877.1">
    <property type="nucleotide sequence ID" value="NZ_CP010975.1"/>
</dbReference>
<comment type="cofactor">
    <cofactor evidence="15">
        <name>Mg(2+)</name>
        <dbReference type="ChEBI" id="CHEBI:18420"/>
    </cofactor>
    <text evidence="15">Binds 2 magnesium ions per tetramer.</text>
</comment>
<dbReference type="FunFam" id="3.50.40.10:FF:000001">
    <property type="entry name" value="Phenylalanine--tRNA ligase beta subunit"/>
    <property type="match status" value="1"/>
</dbReference>
<protein>
    <recommendedName>
        <fullName evidence="15">Phenylalanine--tRNA ligase beta subunit</fullName>
        <ecNumber evidence="15">6.1.1.20</ecNumber>
    </recommendedName>
    <alternativeName>
        <fullName evidence="15">Phenylalanyl-tRNA synthetase beta subunit</fullName>
        <shortName evidence="15">PheRS</shortName>
    </alternativeName>
</protein>
<dbReference type="Pfam" id="PF03484">
    <property type="entry name" value="B5"/>
    <property type="match status" value="1"/>
</dbReference>
<dbReference type="GO" id="GO:0004826">
    <property type="term" value="F:phenylalanine-tRNA ligase activity"/>
    <property type="evidence" value="ECO:0007669"/>
    <property type="project" value="UniProtKB-UniRule"/>
</dbReference>
<keyword evidence="9 15" id="KW-0067">ATP-binding</keyword>
<dbReference type="FunFam" id="2.40.50.140:FF:000045">
    <property type="entry name" value="Phenylalanine--tRNA ligase beta subunit"/>
    <property type="match status" value="1"/>
</dbReference>
<dbReference type="CDD" id="cd02796">
    <property type="entry name" value="tRNA_bind_bactPheRS"/>
    <property type="match status" value="1"/>
</dbReference>
<dbReference type="SUPFAM" id="SSF50249">
    <property type="entry name" value="Nucleic acid-binding proteins"/>
    <property type="match status" value="1"/>
</dbReference>
<dbReference type="InterPro" id="IPR005147">
    <property type="entry name" value="tRNA_synthase_B5-dom"/>
</dbReference>
<evidence type="ECO:0000259" key="17">
    <source>
        <dbReference type="PROSITE" id="PS50886"/>
    </source>
</evidence>
<dbReference type="HOGENOM" id="CLU_016891_0_0_6"/>
<dbReference type="SMART" id="SM00873">
    <property type="entry name" value="B3_4"/>
    <property type="match status" value="1"/>
</dbReference>
<dbReference type="Gene3D" id="3.30.70.380">
    <property type="entry name" value="Ferrodoxin-fold anticodon-binding domain"/>
    <property type="match status" value="1"/>
</dbReference>
<evidence type="ECO:0000256" key="15">
    <source>
        <dbReference type="HAMAP-Rule" id="MF_00283"/>
    </source>
</evidence>
<dbReference type="EC" id="6.1.1.20" evidence="15"/>
<dbReference type="PANTHER" id="PTHR10947:SF0">
    <property type="entry name" value="PHENYLALANINE--TRNA LIGASE BETA SUBUNIT"/>
    <property type="match status" value="1"/>
</dbReference>
<dbReference type="OrthoDB" id="9805455at2"/>
<comment type="caution">
    <text evidence="15">Lacks conserved residue(s) required for the propagation of feature annotation.</text>
</comment>
<evidence type="ECO:0000259" key="18">
    <source>
        <dbReference type="PROSITE" id="PS51447"/>
    </source>
</evidence>
<comment type="similarity">
    <text evidence="2 15">Belongs to the phenylalanyl-tRNA synthetase beta subunit family. Type 1 subfamily.</text>
</comment>
<dbReference type="SUPFAM" id="SSF54991">
    <property type="entry name" value="Anticodon-binding domain of PheRS"/>
    <property type="match status" value="1"/>
</dbReference>
<dbReference type="CDD" id="cd00769">
    <property type="entry name" value="PheRS_beta_core"/>
    <property type="match status" value="1"/>
</dbReference>
<dbReference type="NCBIfam" id="NF045760">
    <property type="entry name" value="YtpR"/>
    <property type="match status" value="1"/>
</dbReference>
<keyword evidence="7 15" id="KW-0479">Metal-binding</keyword>
<dbReference type="SMART" id="SM00896">
    <property type="entry name" value="FDX-ACB"/>
    <property type="match status" value="1"/>
</dbReference>
<feature type="binding site" evidence="15">
    <location>
        <position position="456"/>
    </location>
    <ligand>
        <name>Mg(2+)</name>
        <dbReference type="ChEBI" id="CHEBI:18420"/>
        <note>shared with alpha subunit</note>
    </ligand>
</feature>
<evidence type="ECO:0000256" key="3">
    <source>
        <dbReference type="ARBA" id="ARBA00011209"/>
    </source>
</evidence>
<dbReference type="GO" id="GO:0006432">
    <property type="term" value="P:phenylalanyl-tRNA aminoacylation"/>
    <property type="evidence" value="ECO:0007669"/>
    <property type="project" value="UniProtKB-UniRule"/>
</dbReference>
<sequence>MKFSEQWLREWVNPEISTQELVDKLTMAGLEVDGFEYLGDSFSGVVVGEIVAAEQHPDADKLQVCTINVGDASDEELQIICGAPNARKGIKVAVAMIGAVLPGDFKIKKAKLRGVHSFGMLCSETELNIGDGSDGIVELPLDAPLGQDLKEFFNLDDHVIDVDLTPNRGDCLGIRGIAREVGVLTQEDVNFVEPKAIASEVSDKLDVKLSAPQACPRYLGRVIKGINLEAKTPQWMVQRIERSGVRSIDPVVDVTNYVLLEMGHPMHAFDLAKIDGVIDVRMAQKDEKLTLLDGQEVELTEDTLMIADNSKPLAIAGVMGGEHSGVNSETKDIFLESAYFDAIAVAGKARQYGLHTDASHRYERGVDYELQRTAMERATELLLEIVGGQPGAIIEAVDKSAMPEKRHLTLRRERIERVVGVAFDDEQVEDILTRLGLGLTSNEQGWDVSVPSFRFDIDNEESLIEELVRVYGYNNLPIRKPQGEMAMFMQNESRVFKDLLRDVLVTRGYQEAITYSFVEPKLQAVLEPAMTPLPLMNPISSEMGVMRTNLLPGLVQAAQFNVNRQQSRIRFFEMGLRFETNSEDAELQQIPTLAGIVGGRRYIESWDGDARKVDFYDVKGDLEALLNVTKHRFEFVPSERSILHPGQSADIKFGGKNVGYVGKLHPEIQQKVDLDMDAFVFEIDLEALSERELPKFAPLMKFPSIRRDLAVIVDETVKGGELIDFIVKIGGNLLTDAFIFDIYKGEHLEQGKKSVALGMTLRHPEKTLEDAEINSVVDKVVSRLAEEYKAVLRN</sequence>
<dbReference type="SUPFAM" id="SSF56037">
    <property type="entry name" value="PheT/TilS domain"/>
    <property type="match status" value="1"/>
</dbReference>
<keyword evidence="6 15" id="KW-0436">Ligase</keyword>
<dbReference type="Gene3D" id="2.40.50.140">
    <property type="entry name" value="Nucleic acid-binding proteins"/>
    <property type="match status" value="1"/>
</dbReference>
<dbReference type="InterPro" id="IPR002547">
    <property type="entry name" value="tRNA-bd_dom"/>
</dbReference>
<evidence type="ECO:0000256" key="6">
    <source>
        <dbReference type="ARBA" id="ARBA00022598"/>
    </source>
</evidence>
<feature type="domain" description="B5" evidence="19">
    <location>
        <begin position="403"/>
        <end position="478"/>
    </location>
</feature>
<comment type="catalytic activity">
    <reaction evidence="14 15">
        <text>tRNA(Phe) + L-phenylalanine + ATP = L-phenylalanyl-tRNA(Phe) + AMP + diphosphate + H(+)</text>
        <dbReference type="Rhea" id="RHEA:19413"/>
        <dbReference type="Rhea" id="RHEA-COMP:9668"/>
        <dbReference type="Rhea" id="RHEA-COMP:9699"/>
        <dbReference type="ChEBI" id="CHEBI:15378"/>
        <dbReference type="ChEBI" id="CHEBI:30616"/>
        <dbReference type="ChEBI" id="CHEBI:33019"/>
        <dbReference type="ChEBI" id="CHEBI:58095"/>
        <dbReference type="ChEBI" id="CHEBI:78442"/>
        <dbReference type="ChEBI" id="CHEBI:78531"/>
        <dbReference type="ChEBI" id="CHEBI:456215"/>
        <dbReference type="EC" id="6.1.1.20"/>
    </reaction>
</comment>
<dbReference type="Pfam" id="PF03147">
    <property type="entry name" value="FDX-ACB"/>
    <property type="match status" value="1"/>
</dbReference>
<dbReference type="InterPro" id="IPR005121">
    <property type="entry name" value="Fdx_antiC-bd"/>
</dbReference>
<evidence type="ECO:0000256" key="7">
    <source>
        <dbReference type="ARBA" id="ARBA00022723"/>
    </source>
</evidence>
<keyword evidence="13 15" id="KW-0030">Aminoacyl-tRNA synthetase</keyword>
<evidence type="ECO:0000256" key="11">
    <source>
        <dbReference type="ARBA" id="ARBA00022884"/>
    </source>
</evidence>
<dbReference type="InterPro" id="IPR004532">
    <property type="entry name" value="Phe-tRNA-ligase_IIc_bsu_bact"/>
</dbReference>
<dbReference type="FunFam" id="3.30.56.10:FF:000002">
    <property type="entry name" value="Phenylalanine--tRNA ligase beta subunit"/>
    <property type="match status" value="1"/>
</dbReference>
<dbReference type="PROSITE" id="PS51447">
    <property type="entry name" value="FDX_ACB"/>
    <property type="match status" value="1"/>
</dbReference>
<keyword evidence="5 16" id="KW-0820">tRNA-binding</keyword>
<dbReference type="Gene3D" id="3.30.930.10">
    <property type="entry name" value="Bira Bifunctional Protein, Domain 2"/>
    <property type="match status" value="1"/>
</dbReference>
<dbReference type="GO" id="GO:0009328">
    <property type="term" value="C:phenylalanine-tRNA ligase complex"/>
    <property type="evidence" value="ECO:0007669"/>
    <property type="project" value="TreeGrafter"/>
</dbReference>
<keyword evidence="8 15" id="KW-0547">Nucleotide-binding</keyword>
<name>A0A0F6TPY0_9GAMM</name>
<dbReference type="SUPFAM" id="SSF55681">
    <property type="entry name" value="Class II aaRS and biotin synthetases"/>
    <property type="match status" value="1"/>
</dbReference>
<dbReference type="PANTHER" id="PTHR10947">
    <property type="entry name" value="PHENYLALANYL-TRNA SYNTHETASE BETA CHAIN AND LEUCINE-RICH REPEAT-CONTAINING PROTEIN 47"/>
    <property type="match status" value="1"/>
</dbReference>
<dbReference type="Pfam" id="PF01588">
    <property type="entry name" value="tRNA_bind"/>
    <property type="match status" value="1"/>
</dbReference>
<dbReference type="InterPro" id="IPR020825">
    <property type="entry name" value="Phe-tRNA_synthase-like_B3/B4"/>
</dbReference>
<evidence type="ECO:0000256" key="12">
    <source>
        <dbReference type="ARBA" id="ARBA00022917"/>
    </source>
</evidence>
<feature type="binding site" evidence="15">
    <location>
        <position position="466"/>
    </location>
    <ligand>
        <name>Mg(2+)</name>
        <dbReference type="ChEBI" id="CHEBI:18420"/>
        <note>shared with alpha subunit</note>
    </ligand>
</feature>
<dbReference type="InterPro" id="IPR012340">
    <property type="entry name" value="NA-bd_OB-fold"/>
</dbReference>
<dbReference type="InterPro" id="IPR041616">
    <property type="entry name" value="PheRS_beta_core"/>
</dbReference>
<dbReference type="PROSITE" id="PS50886">
    <property type="entry name" value="TRBD"/>
    <property type="match status" value="1"/>
</dbReference>
<dbReference type="Proteomes" id="UP000034071">
    <property type="component" value="Chromosome"/>
</dbReference>
<organism evidence="20 21">
    <name type="scientific">Kangiella geojedonensis</name>
    <dbReference type="NCBI Taxonomy" id="914150"/>
    <lineage>
        <taxon>Bacteria</taxon>
        <taxon>Pseudomonadati</taxon>
        <taxon>Pseudomonadota</taxon>
        <taxon>Gammaproteobacteria</taxon>
        <taxon>Kangiellales</taxon>
        <taxon>Kangiellaceae</taxon>
        <taxon>Kangiella</taxon>
    </lineage>
</organism>
<dbReference type="Gene3D" id="3.30.56.10">
    <property type="match status" value="2"/>
</dbReference>
<evidence type="ECO:0000256" key="13">
    <source>
        <dbReference type="ARBA" id="ARBA00023146"/>
    </source>
</evidence>
<evidence type="ECO:0000256" key="4">
    <source>
        <dbReference type="ARBA" id="ARBA00022490"/>
    </source>
</evidence>
<dbReference type="KEGG" id="kge:TQ33_0750"/>
<keyword evidence="21" id="KW-1185">Reference proteome</keyword>
<dbReference type="InterPro" id="IPR033714">
    <property type="entry name" value="tRNA_bind_bactPheRS"/>
</dbReference>
<keyword evidence="11 16" id="KW-0694">RNA-binding</keyword>
<evidence type="ECO:0000256" key="2">
    <source>
        <dbReference type="ARBA" id="ARBA00008653"/>
    </source>
</evidence>
<dbReference type="InterPro" id="IPR009061">
    <property type="entry name" value="DNA-bd_dom_put_sf"/>
</dbReference>
<feature type="domain" description="FDX-ACB" evidence="18">
    <location>
        <begin position="700"/>
        <end position="793"/>
    </location>
</feature>
<comment type="subunit">
    <text evidence="3 15">Tetramer of two alpha and two beta subunits.</text>
</comment>
<dbReference type="GO" id="GO:0000049">
    <property type="term" value="F:tRNA binding"/>
    <property type="evidence" value="ECO:0007669"/>
    <property type="project" value="UniProtKB-UniRule"/>
</dbReference>
<dbReference type="InterPro" id="IPR045864">
    <property type="entry name" value="aa-tRNA-synth_II/BPL/LPL"/>
</dbReference>
<reference evidence="20 21" key="1">
    <citation type="submission" date="2015-02" db="EMBL/GenBank/DDBJ databases">
        <title>Complete genome sequence of Kangiella geojedonensis strain YCS-5T.</title>
        <authorList>
            <person name="Kim K.M."/>
        </authorList>
    </citation>
    <scope>NUCLEOTIDE SEQUENCE [LARGE SCALE GENOMIC DNA]</scope>
    <source>
        <strain evidence="20 21">YCS-5</strain>
    </source>
</reference>
<dbReference type="HAMAP" id="MF_00283">
    <property type="entry name" value="Phe_tRNA_synth_beta1"/>
    <property type="match status" value="1"/>
</dbReference>
<keyword evidence="12 15" id="KW-0648">Protein biosynthesis</keyword>
<dbReference type="Gene3D" id="3.50.40.10">
    <property type="entry name" value="Phenylalanyl-trna Synthetase, Chain B, domain 3"/>
    <property type="match status" value="1"/>
</dbReference>